<comment type="caution">
    <text evidence="1">The sequence shown here is derived from an EMBL/GenBank/DDBJ whole genome shotgun (WGS) entry which is preliminary data.</text>
</comment>
<evidence type="ECO:0000313" key="1">
    <source>
        <dbReference type="EMBL" id="KAK8890643.1"/>
    </source>
</evidence>
<evidence type="ECO:0000313" key="2">
    <source>
        <dbReference type="Proteomes" id="UP001470230"/>
    </source>
</evidence>
<dbReference type="EMBL" id="JAPFFF010000005">
    <property type="protein sequence ID" value="KAK8890643.1"/>
    <property type="molecule type" value="Genomic_DNA"/>
</dbReference>
<gene>
    <name evidence="1" type="ORF">M9Y10_035426</name>
</gene>
<protein>
    <submittedName>
        <fullName evidence="1">Uncharacterized protein</fullName>
    </submittedName>
</protein>
<keyword evidence="2" id="KW-1185">Reference proteome</keyword>
<accession>A0ABR2KIK9</accession>
<name>A0ABR2KIK9_9EUKA</name>
<reference evidence="1 2" key="1">
    <citation type="submission" date="2024-04" db="EMBL/GenBank/DDBJ databases">
        <title>Tritrichomonas musculus Genome.</title>
        <authorList>
            <person name="Alves-Ferreira E."/>
            <person name="Grigg M."/>
            <person name="Lorenzi H."/>
            <person name="Galac M."/>
        </authorList>
    </citation>
    <scope>NUCLEOTIDE SEQUENCE [LARGE SCALE GENOMIC DNA]</scope>
    <source>
        <strain evidence="1 2">EAF2021</strain>
    </source>
</reference>
<sequence>MTVYTSTANSEFKKEAVFSSNRKPGKPWICIQFPLKKPITGDRIKLEFNTCTENYYFTPNNNSILIQGLTDEYNELLVETQRIFTDYCEFELVKSLHKRKSNRTTKQDFKIQHI</sequence>
<organism evidence="1 2">
    <name type="scientific">Tritrichomonas musculus</name>
    <dbReference type="NCBI Taxonomy" id="1915356"/>
    <lineage>
        <taxon>Eukaryota</taxon>
        <taxon>Metamonada</taxon>
        <taxon>Parabasalia</taxon>
        <taxon>Tritrichomonadida</taxon>
        <taxon>Tritrichomonadidae</taxon>
        <taxon>Tritrichomonas</taxon>
    </lineage>
</organism>
<dbReference type="Proteomes" id="UP001470230">
    <property type="component" value="Unassembled WGS sequence"/>
</dbReference>
<proteinExistence type="predicted"/>